<protein>
    <recommendedName>
        <fullName evidence="2">NadR/Ttd14 AAA domain-containing protein</fullName>
    </recommendedName>
</protein>
<accession>W7U1A2</accession>
<reference evidence="3 4" key="1">
    <citation type="journal article" date="2014" name="Mol. Plant">
        <title>Chromosome Scale Genome Assembly and Transcriptome Profiling of Nannochloropsis gaditana in Nitrogen Depletion.</title>
        <authorList>
            <person name="Corteggiani Carpinelli E."/>
            <person name="Telatin A."/>
            <person name="Vitulo N."/>
            <person name="Forcato C."/>
            <person name="D'Angelo M."/>
            <person name="Schiavon R."/>
            <person name="Vezzi A."/>
            <person name="Giacometti G.M."/>
            <person name="Morosinotto T."/>
            <person name="Valle G."/>
        </authorList>
    </citation>
    <scope>NUCLEOTIDE SEQUENCE [LARGE SCALE GENOMIC DNA]</scope>
    <source>
        <strain evidence="3 4">B-31</strain>
    </source>
</reference>
<dbReference type="PANTHER" id="PTHR34932">
    <property type="entry name" value="TRPL TRANSLOCATION DEFECT PROTEIN 14"/>
    <property type="match status" value="1"/>
</dbReference>
<evidence type="ECO:0000259" key="2">
    <source>
        <dbReference type="Pfam" id="PF13521"/>
    </source>
</evidence>
<dbReference type="GO" id="GO:0035091">
    <property type="term" value="F:phosphatidylinositol binding"/>
    <property type="evidence" value="ECO:0007669"/>
    <property type="project" value="TreeGrafter"/>
</dbReference>
<dbReference type="PANTHER" id="PTHR34932:SF1">
    <property type="entry name" value="TRPL TRANSLOCATION DEFECT PROTEIN 14"/>
    <property type="match status" value="1"/>
</dbReference>
<dbReference type="Pfam" id="PF13521">
    <property type="entry name" value="AAA_28"/>
    <property type="match status" value="1"/>
</dbReference>
<dbReference type="InterPro" id="IPR053227">
    <property type="entry name" value="TRPL-trafficking_regulator"/>
</dbReference>
<dbReference type="Gene3D" id="3.40.50.300">
    <property type="entry name" value="P-loop containing nucleotide triphosphate hydrolases"/>
    <property type="match status" value="1"/>
</dbReference>
<dbReference type="GO" id="GO:0070300">
    <property type="term" value="F:phosphatidic acid binding"/>
    <property type="evidence" value="ECO:0007669"/>
    <property type="project" value="TreeGrafter"/>
</dbReference>
<dbReference type="GO" id="GO:0005525">
    <property type="term" value="F:GTP binding"/>
    <property type="evidence" value="ECO:0007669"/>
    <property type="project" value="TreeGrafter"/>
</dbReference>
<keyword evidence="1" id="KW-0472">Membrane</keyword>
<dbReference type="AlphaFoldDB" id="W7U1A2"/>
<dbReference type="SUPFAM" id="SSF52540">
    <property type="entry name" value="P-loop containing nucleoside triphosphate hydrolases"/>
    <property type="match status" value="1"/>
</dbReference>
<feature type="transmembrane region" description="Helical" evidence="1">
    <location>
        <begin position="20"/>
        <end position="41"/>
    </location>
</feature>
<proteinExistence type="predicted"/>
<dbReference type="OrthoDB" id="6375174at2759"/>
<dbReference type="EMBL" id="AZIL01000126">
    <property type="protein sequence ID" value="EWM29553.1"/>
    <property type="molecule type" value="Genomic_DNA"/>
</dbReference>
<gene>
    <name evidence="3" type="ORF">Naga_100006g27</name>
</gene>
<keyword evidence="1" id="KW-0812">Transmembrane</keyword>
<evidence type="ECO:0000313" key="4">
    <source>
        <dbReference type="Proteomes" id="UP000019335"/>
    </source>
</evidence>
<evidence type="ECO:0000313" key="3">
    <source>
        <dbReference type="EMBL" id="EWM29553.1"/>
    </source>
</evidence>
<name>W7U1A2_9STRA</name>
<sequence length="289" mass="31372">MGLLERYHASPHRQKINNVLMVAGFLSLSVPLLAEGVQFILRFRRRTDDKTVTRRAPSKIYRVVVSGGPCSGKTSSLTHLRDACMHAGYEVLVVPEVPTLLMQGGALYPGLDGGPRLVAFEVALIQLQIQMEESFAMIARSTGQPTVILHDRGSVDVAAYLMPSDWLAVLSALGGLSTLDLASRYHQVVHLVTAADGAPSFYTLSNNASRTESAKDSRVIDRRIKSAWSLHPHQVIIGNETDFAGKLAKATDVVLVGAHKFFSEASKETGDIEEGGCGGGENFGRRRFK</sequence>
<dbReference type="InterPro" id="IPR038727">
    <property type="entry name" value="NadR/Ttd14_AAA_dom"/>
</dbReference>
<keyword evidence="4" id="KW-1185">Reference proteome</keyword>
<dbReference type="InterPro" id="IPR027417">
    <property type="entry name" value="P-loop_NTPase"/>
</dbReference>
<feature type="domain" description="NadR/Ttd14 AAA" evidence="2">
    <location>
        <begin position="62"/>
        <end position="243"/>
    </location>
</feature>
<evidence type="ECO:0000256" key="1">
    <source>
        <dbReference type="SAM" id="Phobius"/>
    </source>
</evidence>
<dbReference type="Proteomes" id="UP000019335">
    <property type="component" value="Chromosome 2"/>
</dbReference>
<keyword evidence="1" id="KW-1133">Transmembrane helix</keyword>
<organism evidence="3 4">
    <name type="scientific">Nannochloropsis gaditana</name>
    <dbReference type="NCBI Taxonomy" id="72520"/>
    <lineage>
        <taxon>Eukaryota</taxon>
        <taxon>Sar</taxon>
        <taxon>Stramenopiles</taxon>
        <taxon>Ochrophyta</taxon>
        <taxon>Eustigmatophyceae</taxon>
        <taxon>Eustigmatales</taxon>
        <taxon>Monodopsidaceae</taxon>
        <taxon>Nannochloropsis</taxon>
    </lineage>
</organism>
<comment type="caution">
    <text evidence="3">The sequence shown here is derived from an EMBL/GenBank/DDBJ whole genome shotgun (WGS) entry which is preliminary data.</text>
</comment>